<keyword evidence="5 9" id="KW-0963">Cytoplasm</keyword>
<evidence type="ECO:0000256" key="2">
    <source>
        <dbReference type="ARBA" id="ARBA00004496"/>
    </source>
</evidence>
<evidence type="ECO:0000313" key="10">
    <source>
        <dbReference type="EMBL" id="MCU7555307.1"/>
    </source>
</evidence>
<feature type="binding site" evidence="9">
    <location>
        <position position="123"/>
    </location>
    <ligand>
        <name>S-adenosyl-L-methionine</name>
        <dbReference type="ChEBI" id="CHEBI:59789"/>
    </ligand>
</feature>
<dbReference type="EMBL" id="JAOTJC010000008">
    <property type="protein sequence ID" value="MCU7555307.1"/>
    <property type="molecule type" value="Genomic_DNA"/>
</dbReference>
<evidence type="ECO:0000256" key="6">
    <source>
        <dbReference type="ARBA" id="ARBA00022603"/>
    </source>
</evidence>
<dbReference type="PANTHER" id="PTHR10259:SF11">
    <property type="entry name" value="THIOPURINE S-METHYLTRANSFERASE"/>
    <property type="match status" value="1"/>
</dbReference>
<evidence type="ECO:0000256" key="8">
    <source>
        <dbReference type="ARBA" id="ARBA00022691"/>
    </source>
</evidence>
<reference evidence="11" key="1">
    <citation type="submission" date="2023-07" db="EMBL/GenBank/DDBJ databases">
        <title>Study on multiphase classification of strain Alteromonas salexigens isolated from the Yellow Sea.</title>
        <authorList>
            <person name="Sun L."/>
        </authorList>
    </citation>
    <scope>NUCLEOTIDE SEQUENCE [LARGE SCALE GENOMIC DNA]</scope>
    <source>
        <strain evidence="11">ASW11-19</strain>
    </source>
</reference>
<evidence type="ECO:0000256" key="5">
    <source>
        <dbReference type="ARBA" id="ARBA00022490"/>
    </source>
</evidence>
<dbReference type="GO" id="GO:0032259">
    <property type="term" value="P:methylation"/>
    <property type="evidence" value="ECO:0007669"/>
    <property type="project" value="UniProtKB-KW"/>
</dbReference>
<accession>A0ABT2VPQ5</accession>
<evidence type="ECO:0000256" key="9">
    <source>
        <dbReference type="HAMAP-Rule" id="MF_00812"/>
    </source>
</evidence>
<dbReference type="InterPro" id="IPR025835">
    <property type="entry name" value="Thiopurine_S-MeTrfase"/>
</dbReference>
<name>A0ABT2VPQ5_9ALTE</name>
<gene>
    <name evidence="10" type="primary">tmpT</name>
    <name evidence="9" type="synonym">tpm</name>
    <name evidence="10" type="ORF">OCL06_11975</name>
</gene>
<dbReference type="GO" id="GO:0008119">
    <property type="term" value="F:thiopurine S-methyltransferase activity"/>
    <property type="evidence" value="ECO:0007669"/>
    <property type="project" value="UniProtKB-EC"/>
</dbReference>
<proteinExistence type="inferred from homology"/>
<dbReference type="SUPFAM" id="SSF53335">
    <property type="entry name" value="S-adenosyl-L-methionine-dependent methyltransferases"/>
    <property type="match status" value="1"/>
</dbReference>
<dbReference type="PANTHER" id="PTHR10259">
    <property type="entry name" value="THIOPURINE S-METHYLTRANSFERASE"/>
    <property type="match status" value="1"/>
</dbReference>
<dbReference type="NCBIfam" id="NF009732">
    <property type="entry name" value="PRK13255.1"/>
    <property type="match status" value="1"/>
</dbReference>
<protein>
    <recommendedName>
        <fullName evidence="4 9">Thiopurine S-methyltransferase</fullName>
        <ecNumber evidence="4 9">2.1.1.67</ecNumber>
    </recommendedName>
    <alternativeName>
        <fullName evidence="9">Thiopurine methyltransferase</fullName>
    </alternativeName>
</protein>
<keyword evidence="6 9" id="KW-0489">Methyltransferase</keyword>
<sequence>MDHAFWHSKWQNNHIAFHEPQGSPLLVAHHPVLTAPPSPRVLVPLCGKTRDIGYLLSKGCEVVGVELSELAINQLFDELGESPEITQTQTHKRYSIPGLTVFEGDFFALQRDDIGAVTGVYDRAALIALPASMRGQYAQQVNKLSGGAEQLLICVDYKQADMPGPPFAVSTDEVTALYAPHYSITLLASEDVAGKLKGKVPACNQVYRLSSQTE</sequence>
<dbReference type="HAMAP" id="MF_00812">
    <property type="entry name" value="Thiopur_methtran"/>
    <property type="match status" value="1"/>
</dbReference>
<keyword evidence="11" id="KW-1185">Reference proteome</keyword>
<dbReference type="PROSITE" id="PS51585">
    <property type="entry name" value="SAM_MT_TPMT"/>
    <property type="match status" value="1"/>
</dbReference>
<feature type="binding site" evidence="9">
    <location>
        <position position="66"/>
    </location>
    <ligand>
        <name>S-adenosyl-L-methionine</name>
        <dbReference type="ChEBI" id="CHEBI:59789"/>
    </ligand>
</feature>
<dbReference type="Pfam" id="PF05724">
    <property type="entry name" value="TPMT"/>
    <property type="match status" value="1"/>
</dbReference>
<dbReference type="Gene3D" id="3.40.50.150">
    <property type="entry name" value="Vaccinia Virus protein VP39"/>
    <property type="match status" value="1"/>
</dbReference>
<comment type="catalytic activity">
    <reaction evidence="1 9">
        <text>S-adenosyl-L-methionine + a thiopurine = S-adenosyl-L-homocysteine + a thiopurine S-methylether.</text>
        <dbReference type="EC" id="2.1.1.67"/>
    </reaction>
</comment>
<dbReference type="PIRSF" id="PIRSF023956">
    <property type="entry name" value="Thiopurine_S-methyltransferase"/>
    <property type="match status" value="1"/>
</dbReference>
<comment type="similarity">
    <text evidence="3 9">Belongs to the class I-like SAM-binding methyltransferase superfamily. TPMT family.</text>
</comment>
<dbReference type="RefSeq" id="WP_262994805.1">
    <property type="nucleotide sequence ID" value="NZ_JAOTJC010000008.1"/>
</dbReference>
<evidence type="ECO:0000256" key="3">
    <source>
        <dbReference type="ARBA" id="ARBA00008145"/>
    </source>
</evidence>
<dbReference type="InterPro" id="IPR022474">
    <property type="entry name" value="Thiopur_S-MeTfrase_Se/Te_detox"/>
</dbReference>
<dbReference type="Proteomes" id="UP001209257">
    <property type="component" value="Unassembled WGS sequence"/>
</dbReference>
<organism evidence="10 11">
    <name type="scientific">Alteromonas salexigens</name>
    <dbReference type="NCBI Taxonomy" id="2982530"/>
    <lineage>
        <taxon>Bacteria</taxon>
        <taxon>Pseudomonadati</taxon>
        <taxon>Pseudomonadota</taxon>
        <taxon>Gammaproteobacteria</taxon>
        <taxon>Alteromonadales</taxon>
        <taxon>Alteromonadaceae</taxon>
        <taxon>Alteromonas/Salinimonas group</taxon>
        <taxon>Alteromonas</taxon>
    </lineage>
</organism>
<evidence type="ECO:0000313" key="11">
    <source>
        <dbReference type="Proteomes" id="UP001209257"/>
    </source>
</evidence>
<comment type="subcellular location">
    <subcellularLocation>
        <location evidence="2 9">Cytoplasm</location>
    </subcellularLocation>
</comment>
<keyword evidence="7 9" id="KW-0808">Transferase</keyword>
<evidence type="ECO:0000256" key="7">
    <source>
        <dbReference type="ARBA" id="ARBA00022679"/>
    </source>
</evidence>
<keyword evidence="8 9" id="KW-0949">S-adenosyl-L-methionine</keyword>
<evidence type="ECO:0000256" key="4">
    <source>
        <dbReference type="ARBA" id="ARBA00011905"/>
    </source>
</evidence>
<comment type="caution">
    <text evidence="10">The sequence shown here is derived from an EMBL/GenBank/DDBJ whole genome shotgun (WGS) entry which is preliminary data.</text>
</comment>
<feature type="binding site" evidence="9">
    <location>
        <position position="45"/>
    </location>
    <ligand>
        <name>S-adenosyl-L-methionine</name>
        <dbReference type="ChEBI" id="CHEBI:59789"/>
    </ligand>
</feature>
<dbReference type="InterPro" id="IPR029063">
    <property type="entry name" value="SAM-dependent_MTases_sf"/>
</dbReference>
<evidence type="ECO:0000256" key="1">
    <source>
        <dbReference type="ARBA" id="ARBA00000903"/>
    </source>
</evidence>
<feature type="binding site" evidence="9">
    <location>
        <position position="10"/>
    </location>
    <ligand>
        <name>S-adenosyl-L-methionine</name>
        <dbReference type="ChEBI" id="CHEBI:59789"/>
    </ligand>
</feature>
<dbReference type="NCBIfam" id="TIGR03840">
    <property type="entry name" value="TMPT_Se_Te"/>
    <property type="match status" value="1"/>
</dbReference>
<dbReference type="InterPro" id="IPR008854">
    <property type="entry name" value="TPMT"/>
</dbReference>
<dbReference type="EC" id="2.1.1.67" evidence="4 9"/>